<dbReference type="InterPro" id="IPR002888">
    <property type="entry name" value="2Fe-2S-bd"/>
</dbReference>
<keyword evidence="4" id="KW-0408">Iron</keyword>
<comment type="caution">
    <text evidence="8">The sequence shown here is derived from an EMBL/GenBank/DDBJ whole genome shotgun (WGS) entry which is preliminary data.</text>
</comment>
<evidence type="ECO:0000313" key="8">
    <source>
        <dbReference type="EMBL" id="GAA1919942.1"/>
    </source>
</evidence>
<reference evidence="8 9" key="1">
    <citation type="journal article" date="2019" name="Int. J. Syst. Evol. Microbiol.">
        <title>The Global Catalogue of Microorganisms (GCM) 10K type strain sequencing project: providing services to taxonomists for standard genome sequencing and annotation.</title>
        <authorList>
            <consortium name="The Broad Institute Genomics Platform"/>
            <consortium name="The Broad Institute Genome Sequencing Center for Infectious Disease"/>
            <person name="Wu L."/>
            <person name="Ma J."/>
        </authorList>
    </citation>
    <scope>NUCLEOTIDE SEQUENCE [LARGE SCALE GENOMIC DNA]</scope>
    <source>
        <strain evidence="8 9">JCM 14046</strain>
    </source>
</reference>
<dbReference type="EMBL" id="BAAAMY010000005">
    <property type="protein sequence ID" value="GAA1919942.1"/>
    <property type="molecule type" value="Genomic_DNA"/>
</dbReference>
<feature type="domain" description="[2Fe-2S]-binding" evidence="7">
    <location>
        <begin position="68"/>
        <end position="141"/>
    </location>
</feature>
<keyword evidence="2" id="KW-0479">Metal-binding</keyword>
<dbReference type="InterPro" id="IPR012675">
    <property type="entry name" value="Beta-grasp_dom_sf"/>
</dbReference>
<dbReference type="PANTHER" id="PTHR44379">
    <property type="entry name" value="OXIDOREDUCTASE WITH IRON-SULFUR SUBUNIT"/>
    <property type="match status" value="1"/>
</dbReference>
<dbReference type="Pfam" id="PF01799">
    <property type="entry name" value="Fer2_2"/>
    <property type="match status" value="1"/>
</dbReference>
<dbReference type="InterPro" id="IPR036010">
    <property type="entry name" value="2Fe-2S_ferredoxin-like_sf"/>
</dbReference>
<dbReference type="SUPFAM" id="SSF47741">
    <property type="entry name" value="CO dehydrogenase ISP C-domain like"/>
    <property type="match status" value="1"/>
</dbReference>
<dbReference type="InterPro" id="IPR051452">
    <property type="entry name" value="Diverse_Oxidoreductases"/>
</dbReference>
<keyword evidence="9" id="KW-1185">Reference proteome</keyword>
<keyword evidence="3" id="KW-0560">Oxidoreductase</keyword>
<keyword evidence="1" id="KW-0001">2Fe-2S</keyword>
<dbReference type="PANTHER" id="PTHR44379:SF5">
    <property type="entry name" value="OXIDOREDUCTASE WITH IRON-SULFUR SUBUNIT"/>
    <property type="match status" value="1"/>
</dbReference>
<dbReference type="Gene3D" id="3.10.20.30">
    <property type="match status" value="1"/>
</dbReference>
<gene>
    <name evidence="8" type="ORF">GCM10009737_21840</name>
</gene>
<organism evidence="8 9">
    <name type="scientific">Nocardioides lentus</name>
    <dbReference type="NCBI Taxonomy" id="338077"/>
    <lineage>
        <taxon>Bacteria</taxon>
        <taxon>Bacillati</taxon>
        <taxon>Actinomycetota</taxon>
        <taxon>Actinomycetes</taxon>
        <taxon>Propionibacteriales</taxon>
        <taxon>Nocardioidaceae</taxon>
        <taxon>Nocardioides</taxon>
    </lineage>
</organism>
<evidence type="ECO:0000256" key="2">
    <source>
        <dbReference type="ARBA" id="ARBA00022723"/>
    </source>
</evidence>
<evidence type="ECO:0000313" key="9">
    <source>
        <dbReference type="Proteomes" id="UP001501612"/>
    </source>
</evidence>
<accession>A0ABN2PET3</accession>
<feature type="domain" description="2Fe-2S ferredoxin-type" evidence="6">
    <location>
        <begin position="3"/>
        <end position="54"/>
    </location>
</feature>
<evidence type="ECO:0000256" key="4">
    <source>
        <dbReference type="ARBA" id="ARBA00023004"/>
    </source>
</evidence>
<evidence type="ECO:0000259" key="7">
    <source>
        <dbReference type="Pfam" id="PF01799"/>
    </source>
</evidence>
<evidence type="ECO:0000256" key="1">
    <source>
        <dbReference type="ARBA" id="ARBA00022714"/>
    </source>
</evidence>
<protein>
    <submittedName>
        <fullName evidence="8">(2Fe-2S)-binding protein</fullName>
    </submittedName>
</protein>
<name>A0ABN2PET3_9ACTN</name>
<dbReference type="InterPro" id="IPR001041">
    <property type="entry name" value="2Fe-2S_ferredoxin-type"/>
</dbReference>
<dbReference type="Pfam" id="PF00111">
    <property type="entry name" value="Fer2"/>
    <property type="match status" value="1"/>
</dbReference>
<keyword evidence="5" id="KW-0411">Iron-sulfur</keyword>
<dbReference type="Gene3D" id="1.10.150.120">
    <property type="entry name" value="[2Fe-2S]-binding domain"/>
    <property type="match status" value="1"/>
</dbReference>
<evidence type="ECO:0000256" key="5">
    <source>
        <dbReference type="ARBA" id="ARBA00023014"/>
    </source>
</evidence>
<dbReference type="Proteomes" id="UP001501612">
    <property type="component" value="Unassembled WGS sequence"/>
</dbReference>
<evidence type="ECO:0000256" key="3">
    <source>
        <dbReference type="ARBA" id="ARBA00023002"/>
    </source>
</evidence>
<evidence type="ECO:0000259" key="6">
    <source>
        <dbReference type="Pfam" id="PF00111"/>
    </source>
</evidence>
<dbReference type="InterPro" id="IPR036884">
    <property type="entry name" value="2Fe-2S-bd_dom_sf"/>
</dbReference>
<proteinExistence type="predicted"/>
<sequence length="152" mass="15971">MVDGAKVADDVEPRTLLVQYLREKLGKTGTVVGCDTSNCGACTVHLDGTSVKSCNVLAVQADGGEVKTIEGLATDGVLHPVQEAFRDCHGLQCGYCTPGMIMQSVALLEENPTPSEAEIREGLEGNLCRCTGYQNIVRAVKQASGQTEGVTA</sequence>
<dbReference type="SUPFAM" id="SSF54292">
    <property type="entry name" value="2Fe-2S ferredoxin-like"/>
    <property type="match status" value="1"/>
</dbReference>